<feature type="signal peptide" evidence="2">
    <location>
        <begin position="1"/>
        <end position="22"/>
    </location>
</feature>
<evidence type="ECO:0000256" key="2">
    <source>
        <dbReference type="SAM" id="SignalP"/>
    </source>
</evidence>
<keyword evidence="2" id="KW-0732">Signal</keyword>
<name>A0A6B0U032_IXORI</name>
<proteinExistence type="predicted"/>
<protein>
    <submittedName>
        <fullName evidence="3">Putative secreted protein</fullName>
    </submittedName>
</protein>
<feature type="region of interest" description="Disordered" evidence="1">
    <location>
        <begin position="67"/>
        <end position="88"/>
    </location>
</feature>
<evidence type="ECO:0000313" key="3">
    <source>
        <dbReference type="EMBL" id="MXU85849.1"/>
    </source>
</evidence>
<accession>A0A6B0U032</accession>
<dbReference type="EMBL" id="GIFC01003766">
    <property type="protein sequence ID" value="MXU85849.1"/>
    <property type="molecule type" value="Transcribed_RNA"/>
</dbReference>
<organism evidence="3">
    <name type="scientific">Ixodes ricinus</name>
    <name type="common">Common tick</name>
    <name type="synonym">Acarus ricinus</name>
    <dbReference type="NCBI Taxonomy" id="34613"/>
    <lineage>
        <taxon>Eukaryota</taxon>
        <taxon>Metazoa</taxon>
        <taxon>Ecdysozoa</taxon>
        <taxon>Arthropoda</taxon>
        <taxon>Chelicerata</taxon>
        <taxon>Arachnida</taxon>
        <taxon>Acari</taxon>
        <taxon>Parasitiformes</taxon>
        <taxon>Ixodida</taxon>
        <taxon>Ixodoidea</taxon>
        <taxon>Ixodidae</taxon>
        <taxon>Ixodinae</taxon>
        <taxon>Ixodes</taxon>
    </lineage>
</organism>
<evidence type="ECO:0000256" key="1">
    <source>
        <dbReference type="SAM" id="MobiDB-lite"/>
    </source>
</evidence>
<sequence>MMCPLCLLWSAGCLLLVGRSGARHRSRPCRRRCLRSGHHLPVPCQGTLCAGTLYSSRCFGTGSRIGSLSRDQSLPSFGPCADPSSSSL</sequence>
<reference evidence="3" key="1">
    <citation type="submission" date="2019-12" db="EMBL/GenBank/DDBJ databases">
        <title>An insight into the sialome of adult female Ixodes ricinus ticks feeding for 6 days.</title>
        <authorList>
            <person name="Perner J."/>
            <person name="Ribeiro J.M.C."/>
        </authorList>
    </citation>
    <scope>NUCLEOTIDE SEQUENCE</scope>
    <source>
        <strain evidence="3">Semi-engorged</strain>
        <tissue evidence="3">Salivary glands</tissue>
    </source>
</reference>
<dbReference type="AlphaFoldDB" id="A0A6B0U032"/>
<feature type="chain" id="PRO_5025483787" evidence="2">
    <location>
        <begin position="23"/>
        <end position="88"/>
    </location>
</feature>